<name>A0A5N4C0P1_CAMDR</name>
<evidence type="ECO:0000256" key="2">
    <source>
        <dbReference type="SAM" id="MobiDB-lite"/>
    </source>
</evidence>
<evidence type="ECO:0000256" key="1">
    <source>
        <dbReference type="ARBA" id="ARBA00010954"/>
    </source>
</evidence>
<dbReference type="PANTHER" id="PTHR12832:SF21">
    <property type="entry name" value="T-COMPLEX PROTEIN 11 X-LINKED PROTEIN 1-RELATED"/>
    <property type="match status" value="1"/>
</dbReference>
<evidence type="ECO:0000313" key="4">
    <source>
        <dbReference type="Proteomes" id="UP000299084"/>
    </source>
</evidence>
<dbReference type="Proteomes" id="UP000299084">
    <property type="component" value="Unassembled WGS sequence"/>
</dbReference>
<dbReference type="GO" id="GO:0036126">
    <property type="term" value="C:sperm flagellum"/>
    <property type="evidence" value="ECO:0007669"/>
    <property type="project" value="TreeGrafter"/>
</dbReference>
<dbReference type="InterPro" id="IPR008862">
    <property type="entry name" value="Tcp11"/>
</dbReference>
<reference evidence="3 4" key="2">
    <citation type="journal article" date="2019" name="Mol. Ecol. Resour.">
        <title>Improving Illumina assemblies with Hi-C and long reads: an example with the North African dromedary.</title>
        <authorList>
            <person name="Elbers J.P."/>
            <person name="Rogers M.F."/>
            <person name="Perelman P.L."/>
            <person name="Proskuryakova A.A."/>
            <person name="Serdyukova N.A."/>
            <person name="Johnson W.E."/>
            <person name="Horin P."/>
            <person name="Corander J."/>
            <person name="Murphy D."/>
            <person name="Burger P.A."/>
        </authorList>
    </citation>
    <scope>NUCLEOTIDE SEQUENCE [LARGE SCALE GENOMIC DNA]</scope>
    <source>
        <strain evidence="3">Drom800</strain>
        <tissue evidence="3">Blood</tissue>
    </source>
</reference>
<feature type="non-terminal residue" evidence="3">
    <location>
        <position position="1"/>
    </location>
</feature>
<evidence type="ECO:0000313" key="3">
    <source>
        <dbReference type="EMBL" id="KAB1252397.1"/>
    </source>
</evidence>
<dbReference type="EMBL" id="JWIN03000037">
    <property type="protein sequence ID" value="KAB1252397.1"/>
    <property type="molecule type" value="Genomic_DNA"/>
</dbReference>
<dbReference type="EMBL" id="JWIN03000037">
    <property type="protein sequence ID" value="KAB1252398.1"/>
    <property type="molecule type" value="Genomic_DNA"/>
</dbReference>
<dbReference type="Pfam" id="PF05794">
    <property type="entry name" value="Tcp11"/>
    <property type="match status" value="1"/>
</dbReference>
<comment type="similarity">
    <text evidence="1">Belongs to the TCP11 family.</text>
</comment>
<organism evidence="3 4">
    <name type="scientific">Camelus dromedarius</name>
    <name type="common">Dromedary</name>
    <name type="synonym">Arabian camel</name>
    <dbReference type="NCBI Taxonomy" id="9838"/>
    <lineage>
        <taxon>Eukaryota</taxon>
        <taxon>Metazoa</taxon>
        <taxon>Chordata</taxon>
        <taxon>Craniata</taxon>
        <taxon>Vertebrata</taxon>
        <taxon>Euteleostomi</taxon>
        <taxon>Mammalia</taxon>
        <taxon>Eutheria</taxon>
        <taxon>Laurasiatheria</taxon>
        <taxon>Artiodactyla</taxon>
        <taxon>Tylopoda</taxon>
        <taxon>Camelidae</taxon>
        <taxon>Camelus</taxon>
    </lineage>
</organism>
<keyword evidence="4" id="KW-1185">Reference proteome</keyword>
<gene>
    <name evidence="3" type="ORF">Cadr_000002892</name>
</gene>
<feature type="compositionally biased region" description="Low complexity" evidence="2">
    <location>
        <begin position="271"/>
        <end position="283"/>
    </location>
</feature>
<proteinExistence type="inferred from homology"/>
<reference evidence="3" key="1">
    <citation type="submission" date="2014-12" db="EMBL/GenBank/DDBJ databases">
        <authorList>
            <person name="Fitak R."/>
            <person name="Mohandesan E."/>
            <person name="Burger P.A."/>
            <person name="Jukka C."/>
        </authorList>
    </citation>
    <scope>NUCLEOTIDE SEQUENCE</scope>
    <source>
        <strain evidence="3">Drom800</strain>
        <tissue evidence="3">Blood</tissue>
    </source>
</reference>
<comment type="caution">
    <text evidence="3">The sequence shown here is derived from an EMBL/GenBank/DDBJ whole genome shotgun (WGS) entry which is preliminary data.</text>
</comment>
<dbReference type="PANTHER" id="PTHR12832">
    <property type="entry name" value="TESTIS-SPECIFIC PROTEIN PBS13 T-COMPLEX 11"/>
    <property type="match status" value="1"/>
</dbReference>
<dbReference type="GO" id="GO:0001669">
    <property type="term" value="C:acrosomal vesicle"/>
    <property type="evidence" value="ECO:0007669"/>
    <property type="project" value="TreeGrafter"/>
</dbReference>
<dbReference type="AlphaFoldDB" id="A0A5N4C0P1"/>
<sequence length="549" mass="62271">PDTIKMPKIEKTVLQNDPNEAESGARKPKTPGQSQENKSFCLDDHSPESQHEVLSVTDLIETVNEVSKLSIAHEIVVNQDFYVEESVLPPNSLEGRIMEMMYNAFWDHLEDQLSSIPPDFTCALELLKEVKEILLSLLLPRQNYLRNEIEEALDMDLLKQEAEHEALDVPHLSNYILNLMIRLCAPVRDEAVQKLESITDPVQLLKGIFHVLGLMKMDMVNYTIQNLRPYLQEHSVQYERTKFQQLLNKQPSLLDCTTKWLIKTAIDLTTPSPSSPDSPRSSRMACSSPNWAANNSELPSSTMVLYEGYVNLLLWDSDIEEFPETLLMDRMRLREIESQLNQLTILASVLLVARSFSGNILFSTPKFLDKLKYITMALMEEFNPRPEEAMVSVSEQVSYEIHQGLKNMGLTALSSEKTASLIGQLQNIAEKENCVRSIIGKSPMVVVVVVVVVVGRGGKDVEDEKVELTLAGNQRSRFFLKCCLVHGMQESLLDFPGGLILIKEELAELGWKFVNLMHHNQQVFSPYYEEILKDIIPPAQAQEKEVESI</sequence>
<protein>
    <submittedName>
        <fullName evidence="3">T-complex protein 11-like protein</fullName>
    </submittedName>
</protein>
<dbReference type="GO" id="GO:0010737">
    <property type="term" value="P:protein kinase A signaling"/>
    <property type="evidence" value="ECO:0007669"/>
    <property type="project" value="TreeGrafter"/>
</dbReference>
<accession>A0A5N4C0P1</accession>
<feature type="region of interest" description="Disordered" evidence="2">
    <location>
        <begin position="1"/>
        <end position="48"/>
    </location>
</feature>
<feature type="compositionally biased region" description="Basic and acidic residues" evidence="2">
    <location>
        <begin position="1"/>
        <end position="11"/>
    </location>
</feature>
<feature type="region of interest" description="Disordered" evidence="2">
    <location>
        <begin position="269"/>
        <end position="288"/>
    </location>
</feature>
<dbReference type="STRING" id="9838.ENSCDRP00005009467"/>
<dbReference type="GO" id="GO:1902490">
    <property type="term" value="P:regulation of sperm capacitation"/>
    <property type="evidence" value="ECO:0007669"/>
    <property type="project" value="TreeGrafter"/>
</dbReference>